<dbReference type="Proteomes" id="UP001214603">
    <property type="component" value="Chromosome 1"/>
</dbReference>
<evidence type="ECO:0000313" key="1">
    <source>
        <dbReference type="EMBL" id="WFD01955.1"/>
    </source>
</evidence>
<dbReference type="GO" id="GO:0042720">
    <property type="term" value="C:mitochondrial inner membrane peptidase complex"/>
    <property type="evidence" value="ECO:0007669"/>
    <property type="project" value="InterPro"/>
</dbReference>
<organism evidence="1 2">
    <name type="scientific">Malassezia obtusa</name>
    <dbReference type="NCBI Taxonomy" id="76774"/>
    <lineage>
        <taxon>Eukaryota</taxon>
        <taxon>Fungi</taxon>
        <taxon>Dikarya</taxon>
        <taxon>Basidiomycota</taxon>
        <taxon>Ustilaginomycotina</taxon>
        <taxon>Malasseziomycetes</taxon>
        <taxon>Malasseziales</taxon>
        <taxon>Malasseziaceae</taxon>
        <taxon>Malassezia</taxon>
    </lineage>
</organism>
<proteinExistence type="predicted"/>
<dbReference type="Pfam" id="PF11093">
    <property type="entry name" value="Mitochondr_Som1"/>
    <property type="match status" value="1"/>
</dbReference>
<accession>A0AAF0IQV3</accession>
<sequence>MPRREHDDACPLAELAQFHCQLLHNRILCQPVERVFRMCPRRPAVEVTHLVEYDAQMRPYLPDALPEYTPPVAHDSQQE</sequence>
<gene>
    <name evidence="1" type="ORF">MOBT1_000636</name>
</gene>
<evidence type="ECO:0000313" key="2">
    <source>
        <dbReference type="Proteomes" id="UP001214603"/>
    </source>
</evidence>
<protein>
    <submittedName>
        <fullName evidence="1">Uncharacterized protein</fullName>
    </submittedName>
</protein>
<keyword evidence="2" id="KW-1185">Reference proteome</keyword>
<dbReference type="AlphaFoldDB" id="A0AAF0IQV3"/>
<name>A0AAF0IQV3_9BASI</name>
<dbReference type="EMBL" id="CP119934">
    <property type="protein sequence ID" value="WFD01955.1"/>
    <property type="molecule type" value="Genomic_DNA"/>
</dbReference>
<reference evidence="1" key="1">
    <citation type="submission" date="2023-03" db="EMBL/GenBank/DDBJ databases">
        <title>Mating type loci evolution in Malassezia.</title>
        <authorList>
            <person name="Coelho M.A."/>
        </authorList>
    </citation>
    <scope>NUCLEOTIDE SEQUENCE</scope>
    <source>
        <strain evidence="1">CBS 7876</strain>
    </source>
</reference>
<dbReference type="InterPro" id="IPR024645">
    <property type="entry name" value="Mitochondr_Som1"/>
</dbReference>